<proteinExistence type="predicted"/>
<evidence type="ECO:0000313" key="2">
    <source>
        <dbReference type="Proteomes" id="UP000011991"/>
    </source>
</evidence>
<organism evidence="1 2">
    <name type="scientific">Rhodopirellula maiorica SM1</name>
    <dbReference type="NCBI Taxonomy" id="1265738"/>
    <lineage>
        <taxon>Bacteria</taxon>
        <taxon>Pseudomonadati</taxon>
        <taxon>Planctomycetota</taxon>
        <taxon>Planctomycetia</taxon>
        <taxon>Pirellulales</taxon>
        <taxon>Pirellulaceae</taxon>
        <taxon>Novipirellula</taxon>
    </lineage>
</organism>
<dbReference type="EMBL" id="ANOG01000205">
    <property type="protein sequence ID" value="EMI21691.1"/>
    <property type="molecule type" value="Genomic_DNA"/>
</dbReference>
<gene>
    <name evidence="1" type="ORF">RMSM_01388</name>
</gene>
<dbReference type="AlphaFoldDB" id="M5RR38"/>
<reference evidence="1 2" key="1">
    <citation type="journal article" date="2013" name="Mar. Genomics">
        <title>Expression of sulfatases in Rhodopirellula baltica and the diversity of sulfatases in the genus Rhodopirellula.</title>
        <authorList>
            <person name="Wegner C.E."/>
            <person name="Richter-Heitmann T."/>
            <person name="Klindworth A."/>
            <person name="Klockow C."/>
            <person name="Richter M."/>
            <person name="Achstetter T."/>
            <person name="Glockner F.O."/>
            <person name="Harder J."/>
        </authorList>
    </citation>
    <scope>NUCLEOTIDE SEQUENCE [LARGE SCALE GENOMIC DNA]</scope>
    <source>
        <strain evidence="1 2">SM1</strain>
    </source>
</reference>
<evidence type="ECO:0000313" key="1">
    <source>
        <dbReference type="EMBL" id="EMI21691.1"/>
    </source>
</evidence>
<dbReference type="Proteomes" id="UP000011991">
    <property type="component" value="Unassembled WGS sequence"/>
</dbReference>
<comment type="caution">
    <text evidence="1">The sequence shown here is derived from an EMBL/GenBank/DDBJ whole genome shotgun (WGS) entry which is preliminary data.</text>
</comment>
<name>M5RR38_9BACT</name>
<sequence>MTTMDMIVEPDGNVRLVYDEAIDLHLIGKVAIQRGSHVEPTSAGKWSVDLSPVGGPTLGPFDCRSQAIAVEVAWLREHWLSPQRG</sequence>
<accession>M5RR38</accession>
<protein>
    <submittedName>
        <fullName evidence="1">Uncharacterized protein</fullName>
    </submittedName>
</protein>
<keyword evidence="2" id="KW-1185">Reference proteome</keyword>
<dbReference type="PATRIC" id="fig|1265738.3.peg.1379"/>